<evidence type="ECO:0000313" key="12">
    <source>
        <dbReference type="EMBL" id="KUK22725.1"/>
    </source>
</evidence>
<dbReference type="GO" id="GO:0000105">
    <property type="term" value="P:L-histidine biosynthetic process"/>
    <property type="evidence" value="ECO:0007669"/>
    <property type="project" value="UniProtKB-KW"/>
</dbReference>
<evidence type="ECO:0000256" key="2">
    <source>
        <dbReference type="ARBA" id="ARBA00022563"/>
    </source>
</evidence>
<dbReference type="InterPro" id="IPR046346">
    <property type="entry name" value="Aminoacid_DH-like_N_sf"/>
</dbReference>
<dbReference type="PANTHER" id="PTHR48099">
    <property type="entry name" value="C-1-TETRAHYDROFOLATE SYNTHASE, CYTOPLASMIC-RELATED"/>
    <property type="match status" value="1"/>
</dbReference>
<sequence>MWIDCRTIARSIEERTKERVEKLGFTPKLVSVACTDDPSALSYLKSQRKKAEKLGIAFEILNVSPEEIVSTLKKLGSDESVNGVFVARPFPPSFDEKEILSSVPVEKDVEGVNPANLGLLLYDEEIFPPCTAEAAVRILERETNLSGKRVTVVGRSVTVGKPLALMLLKKGRDATVTVCHSRTVNLEEITKNSDIVVVAVGRANFLKKNMVKEGAIVIDVGINYVDGKLQGDVDPSVEEIARVTPVPGGVGQVTTALLFEHVVRAAERQRK</sequence>
<reference evidence="12 13" key="1">
    <citation type="journal article" date="2015" name="MBio">
        <title>Genome-Resolved Metagenomic Analysis Reveals Roles for Candidate Phyla and Other Microbial Community Members in Biogeochemical Transformations in Oil Reservoirs.</title>
        <authorList>
            <person name="Hu P."/>
            <person name="Tom L."/>
            <person name="Singh A."/>
            <person name="Thomas B.C."/>
            <person name="Baker B.J."/>
            <person name="Piceno Y.M."/>
            <person name="Andersen G.L."/>
            <person name="Banfield J.F."/>
        </authorList>
    </citation>
    <scope>NUCLEOTIDE SEQUENCE [LARGE SCALE GENOMIC DNA]</scope>
    <source>
        <strain evidence="12">46_26</strain>
    </source>
</reference>
<evidence type="ECO:0000256" key="8">
    <source>
        <dbReference type="ARBA" id="ARBA00023268"/>
    </source>
</evidence>
<dbReference type="AlphaFoldDB" id="A0A101EQG5"/>
<evidence type="ECO:0000256" key="7">
    <source>
        <dbReference type="ARBA" id="ARBA00023167"/>
    </source>
</evidence>
<evidence type="ECO:0000259" key="10">
    <source>
        <dbReference type="Pfam" id="PF00763"/>
    </source>
</evidence>
<dbReference type="GO" id="GO:0004477">
    <property type="term" value="F:methenyltetrahydrofolate cyclohydrolase activity"/>
    <property type="evidence" value="ECO:0007669"/>
    <property type="project" value="UniProtKB-UniRule"/>
</dbReference>
<dbReference type="Pfam" id="PF02882">
    <property type="entry name" value="THF_DHG_CYH_C"/>
    <property type="match status" value="1"/>
</dbReference>
<dbReference type="PRINTS" id="PR00085">
    <property type="entry name" value="THFDHDRGNASE"/>
</dbReference>
<keyword evidence="2 9" id="KW-0554">One-carbon metabolism</keyword>
<keyword evidence="8 9" id="KW-0511">Multifunctional enzyme</keyword>
<comment type="catalytic activity">
    <reaction evidence="9">
        <text>(6R)-5,10-methylene-5,6,7,8-tetrahydrofolate + NADP(+) = (6R)-5,10-methenyltetrahydrofolate + NADPH</text>
        <dbReference type="Rhea" id="RHEA:22812"/>
        <dbReference type="ChEBI" id="CHEBI:15636"/>
        <dbReference type="ChEBI" id="CHEBI:57455"/>
        <dbReference type="ChEBI" id="CHEBI:57783"/>
        <dbReference type="ChEBI" id="CHEBI:58349"/>
        <dbReference type="EC" id="1.5.1.5"/>
    </reaction>
</comment>
<dbReference type="GO" id="GO:0006164">
    <property type="term" value="P:purine nucleotide biosynthetic process"/>
    <property type="evidence" value="ECO:0007669"/>
    <property type="project" value="UniProtKB-KW"/>
</dbReference>
<dbReference type="GO" id="GO:0009086">
    <property type="term" value="P:methionine biosynthetic process"/>
    <property type="evidence" value="ECO:0007669"/>
    <property type="project" value="UniProtKB-KW"/>
</dbReference>
<comment type="caution">
    <text evidence="12">The sequence shown here is derived from an EMBL/GenBank/DDBJ whole genome shotgun (WGS) entry which is preliminary data.</text>
</comment>
<dbReference type="InterPro" id="IPR020631">
    <property type="entry name" value="THF_DH/CycHdrlase_NAD-bd_dom"/>
</dbReference>
<evidence type="ECO:0000256" key="1">
    <source>
        <dbReference type="ARBA" id="ARBA00004777"/>
    </source>
</evidence>
<comment type="function">
    <text evidence="9">Catalyzes the oxidation of 5,10-methylenetetrahydrofolate to 5,10-methenyltetrahydrofolate and then the hydrolysis of 5,10-methenyltetrahydrofolate to 10-formyltetrahydrofolate.</text>
</comment>
<dbReference type="Gene3D" id="3.40.50.10860">
    <property type="entry name" value="Leucine Dehydrogenase, chain A, domain 1"/>
    <property type="match status" value="1"/>
</dbReference>
<protein>
    <recommendedName>
        <fullName evidence="9">Bifunctional protein FolD</fullName>
    </recommendedName>
    <domain>
        <recommendedName>
            <fullName evidence="9">Methylenetetrahydrofolate dehydrogenase</fullName>
            <ecNumber evidence="9">1.5.1.5</ecNumber>
        </recommendedName>
    </domain>
    <domain>
        <recommendedName>
            <fullName evidence="9">Methenyltetrahydrofolate cyclohydrolase</fullName>
            <ecNumber evidence="9">3.5.4.9</ecNumber>
        </recommendedName>
    </domain>
</protein>
<dbReference type="GO" id="GO:0005829">
    <property type="term" value="C:cytosol"/>
    <property type="evidence" value="ECO:0007669"/>
    <property type="project" value="TreeGrafter"/>
</dbReference>
<comment type="catalytic activity">
    <reaction evidence="9">
        <text>(6R)-5,10-methenyltetrahydrofolate + H2O = (6R)-10-formyltetrahydrofolate + H(+)</text>
        <dbReference type="Rhea" id="RHEA:23700"/>
        <dbReference type="ChEBI" id="CHEBI:15377"/>
        <dbReference type="ChEBI" id="CHEBI:15378"/>
        <dbReference type="ChEBI" id="CHEBI:57455"/>
        <dbReference type="ChEBI" id="CHEBI:195366"/>
        <dbReference type="EC" id="3.5.4.9"/>
    </reaction>
</comment>
<comment type="similarity">
    <text evidence="9">Belongs to the tetrahydrofolate dehydrogenase/cyclohydrolase family.</text>
</comment>
<dbReference type="SUPFAM" id="SSF53223">
    <property type="entry name" value="Aminoacid dehydrogenase-like, N-terminal domain"/>
    <property type="match status" value="1"/>
</dbReference>
<dbReference type="InterPro" id="IPR020630">
    <property type="entry name" value="THF_DH/CycHdrlase_cat_dom"/>
</dbReference>
<keyword evidence="3 9" id="KW-0658">Purine biosynthesis</keyword>
<dbReference type="Gene3D" id="3.40.50.720">
    <property type="entry name" value="NAD(P)-binding Rossmann-like Domain"/>
    <property type="match status" value="1"/>
</dbReference>
<comment type="pathway">
    <text evidence="1 9">One-carbon metabolism; tetrahydrofolate interconversion.</text>
</comment>
<dbReference type="Pfam" id="PF00763">
    <property type="entry name" value="THF_DHG_CYH"/>
    <property type="match status" value="1"/>
</dbReference>
<dbReference type="EC" id="3.5.4.9" evidence="9"/>
<evidence type="ECO:0000313" key="13">
    <source>
        <dbReference type="Proteomes" id="UP000058636"/>
    </source>
</evidence>
<dbReference type="EMBL" id="LGFG01000103">
    <property type="protein sequence ID" value="KUK22725.1"/>
    <property type="molecule type" value="Genomic_DNA"/>
</dbReference>
<evidence type="ECO:0000256" key="9">
    <source>
        <dbReference type="HAMAP-Rule" id="MF_01576"/>
    </source>
</evidence>
<evidence type="ECO:0000256" key="3">
    <source>
        <dbReference type="ARBA" id="ARBA00022755"/>
    </source>
</evidence>
<comment type="subunit">
    <text evidence="9">Homodimer.</text>
</comment>
<gene>
    <name evidence="9" type="primary">folD</name>
    <name evidence="12" type="ORF">XD57_1180</name>
</gene>
<keyword evidence="4 9" id="KW-0378">Hydrolase</keyword>
<keyword evidence="9" id="KW-0368">Histidine biosynthesis</keyword>
<dbReference type="GO" id="GO:0004488">
    <property type="term" value="F:methylenetetrahydrofolate dehydrogenase (NADP+) activity"/>
    <property type="evidence" value="ECO:0007669"/>
    <property type="project" value="UniProtKB-UniRule"/>
</dbReference>
<dbReference type="InterPro" id="IPR036291">
    <property type="entry name" value="NAD(P)-bd_dom_sf"/>
</dbReference>
<dbReference type="Proteomes" id="UP000058636">
    <property type="component" value="Unassembled WGS sequence"/>
</dbReference>
<evidence type="ECO:0000259" key="11">
    <source>
        <dbReference type="Pfam" id="PF02882"/>
    </source>
</evidence>
<dbReference type="InterPro" id="IPR000672">
    <property type="entry name" value="THF_DH/CycHdrlase"/>
</dbReference>
<comment type="caution">
    <text evidence="9">Lacks conserved residue(s) required for the propagation of feature annotation.</text>
</comment>
<feature type="binding site" evidence="9">
    <location>
        <position position="222"/>
    </location>
    <ligand>
        <name>NADP(+)</name>
        <dbReference type="ChEBI" id="CHEBI:58349"/>
    </ligand>
</feature>
<evidence type="ECO:0000256" key="6">
    <source>
        <dbReference type="ARBA" id="ARBA00023002"/>
    </source>
</evidence>
<organism evidence="12 13">
    <name type="scientific">Thermotoga petrophila</name>
    <dbReference type="NCBI Taxonomy" id="93929"/>
    <lineage>
        <taxon>Bacteria</taxon>
        <taxon>Thermotogati</taxon>
        <taxon>Thermotogota</taxon>
        <taxon>Thermotogae</taxon>
        <taxon>Thermotogales</taxon>
        <taxon>Thermotogaceae</taxon>
        <taxon>Thermotoga</taxon>
    </lineage>
</organism>
<keyword evidence="7 9" id="KW-0486">Methionine biosynthesis</keyword>
<dbReference type="HAMAP" id="MF_01576">
    <property type="entry name" value="THF_DHG_CYH"/>
    <property type="match status" value="1"/>
</dbReference>
<feature type="domain" description="Tetrahydrofolate dehydrogenase/cyclohydrolase catalytic" evidence="10">
    <location>
        <begin position="3"/>
        <end position="110"/>
    </location>
</feature>
<dbReference type="PANTHER" id="PTHR48099:SF5">
    <property type="entry name" value="C-1-TETRAHYDROFOLATE SYNTHASE, CYTOPLASMIC"/>
    <property type="match status" value="1"/>
</dbReference>
<feature type="binding site" evidence="9">
    <location>
        <begin position="154"/>
        <end position="156"/>
    </location>
    <ligand>
        <name>NADP(+)</name>
        <dbReference type="ChEBI" id="CHEBI:58349"/>
    </ligand>
</feature>
<accession>A0A101EQG5</accession>
<evidence type="ECO:0000256" key="5">
    <source>
        <dbReference type="ARBA" id="ARBA00022857"/>
    </source>
</evidence>
<name>A0A101EQG5_9THEM</name>
<dbReference type="SUPFAM" id="SSF51735">
    <property type="entry name" value="NAD(P)-binding Rossmann-fold domains"/>
    <property type="match status" value="1"/>
</dbReference>
<dbReference type="EC" id="1.5.1.5" evidence="9"/>
<keyword evidence="5 9" id="KW-0521">NADP</keyword>
<evidence type="ECO:0000256" key="4">
    <source>
        <dbReference type="ARBA" id="ARBA00022801"/>
    </source>
</evidence>
<dbReference type="GO" id="GO:0035999">
    <property type="term" value="P:tetrahydrofolate interconversion"/>
    <property type="evidence" value="ECO:0007669"/>
    <property type="project" value="UniProtKB-UniRule"/>
</dbReference>
<proteinExistence type="inferred from homology"/>
<dbReference type="UniPathway" id="UPA00193"/>
<keyword evidence="9" id="KW-0028">Amino-acid biosynthesis</keyword>
<feature type="domain" description="Tetrahydrofolate dehydrogenase/cyclohydrolase NAD(P)-binding" evidence="11">
    <location>
        <begin position="129"/>
        <end position="269"/>
    </location>
</feature>
<dbReference type="CDD" id="cd01080">
    <property type="entry name" value="NAD_bind_m-THF_DH_Cyclohyd"/>
    <property type="match status" value="1"/>
</dbReference>
<dbReference type="PATRIC" id="fig|93930.3.peg.191"/>
<keyword evidence="6 9" id="KW-0560">Oxidoreductase</keyword>